<dbReference type="EC" id="1.2.1.3" evidence="3"/>
<comment type="similarity">
    <text evidence="1">Belongs to the aldehyde dehydrogenase family.</text>
</comment>
<evidence type="ECO:0000256" key="1">
    <source>
        <dbReference type="ARBA" id="ARBA00009986"/>
    </source>
</evidence>
<dbReference type="CDD" id="cd07138">
    <property type="entry name" value="ALDH_CddD_SSP0762"/>
    <property type="match status" value="1"/>
</dbReference>
<dbReference type="Pfam" id="PF00171">
    <property type="entry name" value="Aldedh"/>
    <property type="match status" value="1"/>
</dbReference>
<proteinExistence type="inferred from homology"/>
<evidence type="ECO:0000256" key="2">
    <source>
        <dbReference type="ARBA" id="ARBA00023002"/>
    </source>
</evidence>
<accession>A0ABW4R3I5</accession>
<evidence type="ECO:0000313" key="6">
    <source>
        <dbReference type="EMBL" id="MFD1880580.1"/>
    </source>
</evidence>
<comment type="caution">
    <text evidence="6">The sequence shown here is derived from an EMBL/GenBank/DDBJ whole genome shotgun (WGS) entry which is preliminary data.</text>
</comment>
<comment type="catalytic activity">
    <reaction evidence="4">
        <text>an aldehyde + NAD(+) + H2O = a carboxylate + NADH + 2 H(+)</text>
        <dbReference type="Rhea" id="RHEA:16185"/>
        <dbReference type="ChEBI" id="CHEBI:15377"/>
        <dbReference type="ChEBI" id="CHEBI:15378"/>
        <dbReference type="ChEBI" id="CHEBI:17478"/>
        <dbReference type="ChEBI" id="CHEBI:29067"/>
        <dbReference type="ChEBI" id="CHEBI:57540"/>
        <dbReference type="ChEBI" id="CHEBI:57945"/>
        <dbReference type="EC" id="1.2.1.3"/>
    </reaction>
</comment>
<name>A0ABW4R3I5_9RHOB</name>
<evidence type="ECO:0000256" key="3">
    <source>
        <dbReference type="ARBA" id="ARBA00024226"/>
    </source>
</evidence>
<keyword evidence="2" id="KW-0560">Oxidoreductase</keyword>
<dbReference type="RefSeq" id="WP_379139868.1">
    <property type="nucleotide sequence ID" value="NZ_JBHUEN010000006.1"/>
</dbReference>
<dbReference type="PANTHER" id="PTHR42804">
    <property type="entry name" value="ALDEHYDE DEHYDROGENASE"/>
    <property type="match status" value="1"/>
</dbReference>
<gene>
    <name evidence="6" type="ORF">ACFSCT_02480</name>
</gene>
<dbReference type="InterPro" id="IPR015590">
    <property type="entry name" value="Aldehyde_DH_dom"/>
</dbReference>
<evidence type="ECO:0000259" key="5">
    <source>
        <dbReference type="Pfam" id="PF00171"/>
    </source>
</evidence>
<dbReference type="InterPro" id="IPR016162">
    <property type="entry name" value="Ald_DH_N"/>
</dbReference>
<sequence>MANLEDKRKFYIDGKWVDPVKANDLEVIDPTTEEAVAVISVGDQADTDKAVAAAKAAFPAWAATPPAKRLEYVEKILAVYKRRAKDMAAAITTEMGAPADMSLNDQAEAGTYHIENFITAMKDFEWIRPLSKEAPKSRIAWEPIGVVGLITPWNWPMNQVTLKVIPAILAGNTVVLKPSEIAPLSSMVFSEIVDEAGLPKGVYNMVNGDGVGVGTQLSVHPDVDMISFTGSTRAGIAITKAAADSVKKVTLELGGKGANLVFADADDNAVKRGVQHCFYNSGQSCNAPTRMLVERPIYEKAVETARAVAEATKVAPASEPGKHIGPVVSKQQWDKIQDLIQKGIDEGARLVAGGTGLPEGVNRGYFVRPTVFADVNNEMTIARQEIFGPVLSIIPFDTEDEAVEIANDTIYGLTNYVQSQDGTRRNRLARKLRAGMVEMNGESRGAGSPFGGVKASGRAREGGYFGIEEFMDAKAISGWDADAPQAGQNGTVDA</sequence>
<feature type="domain" description="Aldehyde dehydrogenase" evidence="5">
    <location>
        <begin position="16"/>
        <end position="476"/>
    </location>
</feature>
<dbReference type="Gene3D" id="3.40.605.10">
    <property type="entry name" value="Aldehyde Dehydrogenase, Chain A, domain 1"/>
    <property type="match status" value="1"/>
</dbReference>
<dbReference type="InterPro" id="IPR016161">
    <property type="entry name" value="Ald_DH/histidinol_DH"/>
</dbReference>
<organism evidence="6 7">
    <name type="scientific">Paracoccus pacificus</name>
    <dbReference type="NCBI Taxonomy" id="1463598"/>
    <lineage>
        <taxon>Bacteria</taxon>
        <taxon>Pseudomonadati</taxon>
        <taxon>Pseudomonadota</taxon>
        <taxon>Alphaproteobacteria</taxon>
        <taxon>Rhodobacterales</taxon>
        <taxon>Paracoccaceae</taxon>
        <taxon>Paracoccus</taxon>
    </lineage>
</organism>
<dbReference type="Proteomes" id="UP001597213">
    <property type="component" value="Unassembled WGS sequence"/>
</dbReference>
<keyword evidence="7" id="KW-1185">Reference proteome</keyword>
<protein>
    <recommendedName>
        <fullName evidence="3">aldehyde dehydrogenase (NAD(+))</fullName>
        <ecNumber evidence="3">1.2.1.3</ecNumber>
    </recommendedName>
</protein>
<dbReference type="PANTHER" id="PTHR42804:SF1">
    <property type="entry name" value="ALDEHYDE DEHYDROGENASE-RELATED"/>
    <property type="match status" value="1"/>
</dbReference>
<evidence type="ECO:0000313" key="7">
    <source>
        <dbReference type="Proteomes" id="UP001597213"/>
    </source>
</evidence>
<dbReference type="InterPro" id="IPR016163">
    <property type="entry name" value="Ald_DH_C"/>
</dbReference>
<dbReference type="InterPro" id="IPR016160">
    <property type="entry name" value="Ald_DH_CS_CYS"/>
</dbReference>
<dbReference type="EMBL" id="JBHUEN010000006">
    <property type="protein sequence ID" value="MFD1880580.1"/>
    <property type="molecule type" value="Genomic_DNA"/>
</dbReference>
<dbReference type="SUPFAM" id="SSF53720">
    <property type="entry name" value="ALDH-like"/>
    <property type="match status" value="1"/>
</dbReference>
<reference evidence="7" key="1">
    <citation type="journal article" date="2019" name="Int. J. Syst. Evol. Microbiol.">
        <title>The Global Catalogue of Microorganisms (GCM) 10K type strain sequencing project: providing services to taxonomists for standard genome sequencing and annotation.</title>
        <authorList>
            <consortium name="The Broad Institute Genomics Platform"/>
            <consortium name="The Broad Institute Genome Sequencing Center for Infectious Disease"/>
            <person name="Wu L."/>
            <person name="Ma J."/>
        </authorList>
    </citation>
    <scope>NUCLEOTIDE SEQUENCE [LARGE SCALE GENOMIC DNA]</scope>
    <source>
        <strain evidence="7">CCUG 56029</strain>
    </source>
</reference>
<dbReference type="Gene3D" id="3.40.309.10">
    <property type="entry name" value="Aldehyde Dehydrogenase, Chain A, domain 2"/>
    <property type="match status" value="1"/>
</dbReference>
<evidence type="ECO:0000256" key="4">
    <source>
        <dbReference type="ARBA" id="ARBA00049194"/>
    </source>
</evidence>
<dbReference type="PROSITE" id="PS00070">
    <property type="entry name" value="ALDEHYDE_DEHYDR_CYS"/>
    <property type="match status" value="1"/>
</dbReference>